<dbReference type="Proteomes" id="UP000193648">
    <property type="component" value="Unassembled WGS sequence"/>
</dbReference>
<feature type="region of interest" description="Disordered" evidence="1">
    <location>
        <begin position="588"/>
        <end position="608"/>
    </location>
</feature>
<reference evidence="2 3" key="1">
    <citation type="submission" date="2016-07" db="EMBL/GenBank/DDBJ databases">
        <title>Pervasive Adenine N6-methylation of Active Genes in Fungi.</title>
        <authorList>
            <consortium name="DOE Joint Genome Institute"/>
            <person name="Mondo S.J."/>
            <person name="Dannebaum R.O."/>
            <person name="Kuo R.C."/>
            <person name="Labutti K."/>
            <person name="Haridas S."/>
            <person name="Kuo A."/>
            <person name="Salamov A."/>
            <person name="Ahrendt S.R."/>
            <person name="Lipzen A."/>
            <person name="Sullivan W."/>
            <person name="Andreopoulos W.B."/>
            <person name="Clum A."/>
            <person name="Lindquist E."/>
            <person name="Daum C."/>
            <person name="Ramamoorthy G.K."/>
            <person name="Gryganskyi A."/>
            <person name="Culley D."/>
            <person name="Magnuson J.K."/>
            <person name="James T.Y."/>
            <person name="O'Malley M.A."/>
            <person name="Stajich J.E."/>
            <person name="Spatafora J.W."/>
            <person name="Visel A."/>
            <person name="Grigoriev I.V."/>
        </authorList>
    </citation>
    <scope>NUCLEOTIDE SEQUENCE [LARGE SCALE GENOMIC DNA]</scope>
    <source>
        <strain evidence="2 3">NRRL 3116</strain>
    </source>
</reference>
<dbReference type="GeneID" id="33567554"/>
<feature type="region of interest" description="Disordered" evidence="1">
    <location>
        <begin position="192"/>
        <end position="217"/>
    </location>
</feature>
<feature type="compositionally biased region" description="Polar residues" evidence="1">
    <location>
        <begin position="323"/>
        <end position="350"/>
    </location>
</feature>
<dbReference type="AlphaFoldDB" id="A0A1Y2G9I8"/>
<accession>A0A1Y2G9I8</accession>
<feature type="compositionally biased region" description="Basic and acidic residues" evidence="1">
    <location>
        <begin position="257"/>
        <end position="290"/>
    </location>
</feature>
<evidence type="ECO:0000256" key="1">
    <source>
        <dbReference type="SAM" id="MobiDB-lite"/>
    </source>
</evidence>
<organism evidence="2 3">
    <name type="scientific">Lobosporangium transversale</name>
    <dbReference type="NCBI Taxonomy" id="64571"/>
    <lineage>
        <taxon>Eukaryota</taxon>
        <taxon>Fungi</taxon>
        <taxon>Fungi incertae sedis</taxon>
        <taxon>Mucoromycota</taxon>
        <taxon>Mortierellomycotina</taxon>
        <taxon>Mortierellomycetes</taxon>
        <taxon>Mortierellales</taxon>
        <taxon>Mortierellaceae</taxon>
        <taxon>Lobosporangium</taxon>
    </lineage>
</organism>
<feature type="region of interest" description="Disordered" evidence="1">
    <location>
        <begin position="414"/>
        <end position="470"/>
    </location>
</feature>
<sequence>MNATRERSRSDPHESTLDKLDDCPPALSKRHHHRSVDRIWPPALEVKLARLSMDEGPCIGPHIIPPPPPVPFHTPSSELERDAYTDSRLEPIQEGQAISTTISPLHTSSGLGAPAMSSGSTTFLSDKRRNSILGPLSPSSTFQMDRHLFHQYTHPPHIDVQYRKRCKSMSPRGDKRFNIILYNDHGEKSMVGSQHIPMFSPPLRNIRTSVTTPEEPTKYGEDLFHRSTSEFQEHLEYLVKTRAPPQLTMPRPQSYQHAEESCEKGHCGREVKEHRMDQVRQKHDRVKDVDGENGLNQSPLEHIPSCNRSSQPPVSPMRKNPLSAASTPSSRTNSRQSSPTRLCSRQSLQRSNHDVQLDHSLAIQQQLQPEVHTTETDGWKMSPTFMDNPERRRYSLVADDQEGHNDFIQGAYERMSKPSSPNILDISIPNDQDHWRSPTLSTLGSQPTSRARSPSSPRLRPTAPSGLSTGTTIAMAMSTRRSRPPGVGLARSRHQALFRETEDELAMVAVEQAEEETEIDMRVEIPLIEAHDEISLQDIWQMEDEERNDRMKGEGNDSSTGQKCDTIHVSLMKGEEHAHEEARLIQDILDGNYPPPPHHHHDHRQQHL</sequence>
<comment type="caution">
    <text evidence="2">The sequence shown here is derived from an EMBL/GenBank/DDBJ whole genome shotgun (WGS) entry which is preliminary data.</text>
</comment>
<protein>
    <submittedName>
        <fullName evidence="2">Uncharacterized protein</fullName>
    </submittedName>
</protein>
<name>A0A1Y2G9I8_9FUNG</name>
<gene>
    <name evidence="2" type="ORF">BCR41DRAFT_362320</name>
</gene>
<feature type="region of interest" description="Disordered" evidence="1">
    <location>
        <begin position="1"/>
        <end position="35"/>
    </location>
</feature>
<dbReference type="RefSeq" id="XP_021876779.1">
    <property type="nucleotide sequence ID" value="XM_022025711.1"/>
</dbReference>
<proteinExistence type="predicted"/>
<dbReference type="EMBL" id="MCFF01000054">
    <property type="protein sequence ID" value="ORZ04842.1"/>
    <property type="molecule type" value="Genomic_DNA"/>
</dbReference>
<dbReference type="OrthoDB" id="2402445at2759"/>
<evidence type="ECO:0000313" key="3">
    <source>
        <dbReference type="Proteomes" id="UP000193648"/>
    </source>
</evidence>
<feature type="region of interest" description="Disordered" evidence="1">
    <location>
        <begin position="243"/>
        <end position="387"/>
    </location>
</feature>
<keyword evidence="3" id="KW-1185">Reference proteome</keyword>
<dbReference type="InParanoid" id="A0A1Y2G9I8"/>
<feature type="compositionally biased region" description="Low complexity" evidence="1">
    <location>
        <begin position="447"/>
        <end position="465"/>
    </location>
</feature>
<evidence type="ECO:0000313" key="2">
    <source>
        <dbReference type="EMBL" id="ORZ04842.1"/>
    </source>
</evidence>
<feature type="compositionally biased region" description="Basic residues" evidence="1">
    <location>
        <begin position="597"/>
        <end position="608"/>
    </location>
</feature>
<feature type="compositionally biased region" description="Basic and acidic residues" evidence="1">
    <location>
        <begin position="1"/>
        <end position="22"/>
    </location>
</feature>